<evidence type="ECO:0000313" key="3">
    <source>
        <dbReference type="EMBL" id="QSO45437.1"/>
    </source>
</evidence>
<reference evidence="3 4" key="1">
    <citation type="submission" date="2021-02" db="EMBL/GenBank/DDBJ databases">
        <title>Alicyclobacillus curvatus sp. nov. and Alicyclobacillus mengziensis sp. nov., two acidophilic bacteria isolated from acid mine drainage.</title>
        <authorList>
            <person name="Huang Y."/>
        </authorList>
    </citation>
    <scope>NUCLEOTIDE SEQUENCE [LARGE SCALE GENOMIC DNA]</scope>
    <source>
        <strain evidence="3 4">S30H14</strain>
    </source>
</reference>
<sequence>MNKLKKVVLVANDVGGVGGMERHLEEMIQRMKNDYEVTVVSSSLRIPSQDGIRFIHIPAVRRPFPLMTLMFSTYASLRVHFLARHSIVHTTGAILLTKADVCTVHFCHAGWQSAAGESQTYDSVLHRVNHKVGMWIKLWMERYCYHPAQTRHLVPVSQRVNRELAEFYPYPRRQVRVISNGVDTEKFHPATHTEKHQLRAQFGLPTDGTYVIFMGGDWERKGVRYLLEAFNQLAPVYANLHVLIVGSGDAARFAEYVDDKYIHHIHFVGKQSNPDIWYRMSDVFVFPSNYEACSLAVLEAAASGLAMVVTNVGGADDIVKDGETGYLVERDVDSIRFKLQYLLDFPHEIERVGNQIRQVVASLTWDETYRQFSNLYQSIAREKGHHGLEQPQQPALNR</sequence>
<dbReference type="AlphaFoldDB" id="A0A9X7Z4K1"/>
<dbReference type="Proteomes" id="UP000663505">
    <property type="component" value="Chromosome"/>
</dbReference>
<proteinExistence type="predicted"/>
<dbReference type="Gene3D" id="3.40.50.2000">
    <property type="entry name" value="Glycogen Phosphorylase B"/>
    <property type="match status" value="2"/>
</dbReference>
<dbReference type="InterPro" id="IPR028098">
    <property type="entry name" value="Glyco_trans_4-like_N"/>
</dbReference>
<accession>A0A9X7Z4K1</accession>
<dbReference type="Pfam" id="PF00534">
    <property type="entry name" value="Glycos_transf_1"/>
    <property type="match status" value="1"/>
</dbReference>
<keyword evidence="4" id="KW-1185">Reference proteome</keyword>
<protein>
    <submittedName>
        <fullName evidence="3">Glycosyltransferase family 4 protein</fullName>
    </submittedName>
</protein>
<name>A0A9X7Z4K1_9BACL</name>
<dbReference type="CDD" id="cd03801">
    <property type="entry name" value="GT4_PimA-like"/>
    <property type="match status" value="1"/>
</dbReference>
<dbReference type="GO" id="GO:0016757">
    <property type="term" value="F:glycosyltransferase activity"/>
    <property type="evidence" value="ECO:0007669"/>
    <property type="project" value="InterPro"/>
</dbReference>
<evidence type="ECO:0000259" key="1">
    <source>
        <dbReference type="Pfam" id="PF00534"/>
    </source>
</evidence>
<dbReference type="EMBL" id="CP071182">
    <property type="protein sequence ID" value="QSO45437.1"/>
    <property type="molecule type" value="Genomic_DNA"/>
</dbReference>
<feature type="domain" description="Glycosyltransferase subfamily 4-like N-terminal" evidence="2">
    <location>
        <begin position="17"/>
        <end position="186"/>
    </location>
</feature>
<dbReference type="KEGG" id="afx:JZ786_12695"/>
<dbReference type="RefSeq" id="WP_206654805.1">
    <property type="nucleotide sequence ID" value="NZ_CP071182.1"/>
</dbReference>
<gene>
    <name evidence="3" type="ORF">JZ786_12695</name>
</gene>
<organism evidence="3 4">
    <name type="scientific">Alicyclobacillus mengziensis</name>
    <dbReference type="NCBI Taxonomy" id="2931921"/>
    <lineage>
        <taxon>Bacteria</taxon>
        <taxon>Bacillati</taxon>
        <taxon>Bacillota</taxon>
        <taxon>Bacilli</taxon>
        <taxon>Bacillales</taxon>
        <taxon>Alicyclobacillaceae</taxon>
        <taxon>Alicyclobacillus</taxon>
    </lineage>
</organism>
<dbReference type="PANTHER" id="PTHR12526">
    <property type="entry name" value="GLYCOSYLTRANSFERASE"/>
    <property type="match status" value="1"/>
</dbReference>
<evidence type="ECO:0000259" key="2">
    <source>
        <dbReference type="Pfam" id="PF13439"/>
    </source>
</evidence>
<evidence type="ECO:0000313" key="4">
    <source>
        <dbReference type="Proteomes" id="UP000663505"/>
    </source>
</evidence>
<feature type="domain" description="Glycosyl transferase family 1" evidence="1">
    <location>
        <begin position="196"/>
        <end position="357"/>
    </location>
</feature>
<dbReference type="InterPro" id="IPR001296">
    <property type="entry name" value="Glyco_trans_1"/>
</dbReference>
<dbReference type="SUPFAM" id="SSF53756">
    <property type="entry name" value="UDP-Glycosyltransferase/glycogen phosphorylase"/>
    <property type="match status" value="1"/>
</dbReference>
<dbReference type="Pfam" id="PF13439">
    <property type="entry name" value="Glyco_transf_4"/>
    <property type="match status" value="1"/>
</dbReference>